<organism evidence="3 4">
    <name type="scientific">Allokutzneria albata</name>
    <name type="common">Kibdelosporangium albatum</name>
    <dbReference type="NCBI Taxonomy" id="211114"/>
    <lineage>
        <taxon>Bacteria</taxon>
        <taxon>Bacillati</taxon>
        <taxon>Actinomycetota</taxon>
        <taxon>Actinomycetes</taxon>
        <taxon>Pseudonocardiales</taxon>
        <taxon>Pseudonocardiaceae</taxon>
        <taxon>Allokutzneria</taxon>
    </lineage>
</organism>
<sequence>MNVVARVEGPGELPRGKPWNLPGALVVRTVAGAAAAAPVEGARVRFGRGRPEDPDKPADVTVGADDKKISRQHGLLVHRQGWWYLSNTGKLPIEVGGYVLRGDGESVPLRAGVTSVLITTPAGRHHVVELFVNGGDGALPPPLFGQHTAPGHVWPLSDRERLVLTVLGQEYLRNNPHAQPIARNQAATQLAELRPEDDWNVRKMDRVVEAVRLRLSRKGVFGLVEADLPQPIGNLLSHNLLTELIVRTPSLTRSDLMVLEDDG</sequence>
<accession>A0A1G9RCX5</accession>
<evidence type="ECO:0000313" key="3">
    <source>
        <dbReference type="EMBL" id="SDM21088.1"/>
    </source>
</evidence>
<dbReference type="InterPro" id="IPR000253">
    <property type="entry name" value="FHA_dom"/>
</dbReference>
<dbReference type="eggNOG" id="COG1716">
    <property type="taxonomic scope" value="Bacteria"/>
</dbReference>
<dbReference type="Proteomes" id="UP000183376">
    <property type="component" value="Chromosome I"/>
</dbReference>
<keyword evidence="4" id="KW-1185">Reference proteome</keyword>
<dbReference type="STRING" id="211114.SAMN04489726_0381"/>
<evidence type="ECO:0000256" key="1">
    <source>
        <dbReference type="ARBA" id="ARBA00022553"/>
    </source>
</evidence>
<gene>
    <name evidence="3" type="ORF">SAMN04489726_0381</name>
</gene>
<evidence type="ECO:0000313" key="4">
    <source>
        <dbReference type="Proteomes" id="UP000183376"/>
    </source>
</evidence>
<dbReference type="RefSeq" id="WP_030429177.1">
    <property type="nucleotide sequence ID" value="NZ_JOEF01000006.1"/>
</dbReference>
<dbReference type="PROSITE" id="PS50006">
    <property type="entry name" value="FHA_DOMAIN"/>
    <property type="match status" value="1"/>
</dbReference>
<dbReference type="AlphaFoldDB" id="A0A1G9RCX5"/>
<reference evidence="3 4" key="1">
    <citation type="submission" date="2016-10" db="EMBL/GenBank/DDBJ databases">
        <authorList>
            <person name="de Groot N.N."/>
        </authorList>
    </citation>
    <scope>NUCLEOTIDE SEQUENCE [LARGE SCALE GENOMIC DNA]</scope>
    <source>
        <strain evidence="3 4">DSM 44149</strain>
    </source>
</reference>
<keyword evidence="1" id="KW-0597">Phosphoprotein</keyword>
<feature type="domain" description="FHA" evidence="2">
    <location>
        <begin position="44"/>
        <end position="100"/>
    </location>
</feature>
<dbReference type="EMBL" id="LT629701">
    <property type="protein sequence ID" value="SDM21088.1"/>
    <property type="molecule type" value="Genomic_DNA"/>
</dbReference>
<evidence type="ECO:0000259" key="2">
    <source>
        <dbReference type="PROSITE" id="PS50006"/>
    </source>
</evidence>
<dbReference type="InterPro" id="IPR008984">
    <property type="entry name" value="SMAD_FHA_dom_sf"/>
</dbReference>
<dbReference type="OrthoDB" id="3683812at2"/>
<name>A0A1G9RCX5_ALLAB</name>
<protein>
    <recommendedName>
        <fullName evidence="2">FHA domain-containing protein</fullName>
    </recommendedName>
</protein>
<dbReference type="SUPFAM" id="SSF49879">
    <property type="entry name" value="SMAD/FHA domain"/>
    <property type="match status" value="1"/>
</dbReference>
<proteinExistence type="predicted"/>